<feature type="chain" id="PRO_5040997819" evidence="1">
    <location>
        <begin position="20"/>
        <end position="225"/>
    </location>
</feature>
<dbReference type="AlphaFoldDB" id="A0A9X1JWF7"/>
<dbReference type="RefSeq" id="WP_219050974.1">
    <property type="nucleotide sequence ID" value="NZ_JAHWDP010000001.1"/>
</dbReference>
<name>A0A9X1JWF7_9FLAO</name>
<reference evidence="2" key="1">
    <citation type="submission" date="2021-07" db="EMBL/GenBank/DDBJ databases">
        <title>Aureisphaera sp. CAU 1614 isolated from sea sediment.</title>
        <authorList>
            <person name="Kim W."/>
        </authorList>
    </citation>
    <scope>NUCLEOTIDE SEQUENCE</scope>
    <source>
        <strain evidence="2">CAU 1614</strain>
    </source>
</reference>
<evidence type="ECO:0000256" key="1">
    <source>
        <dbReference type="SAM" id="SignalP"/>
    </source>
</evidence>
<keyword evidence="1" id="KW-0732">Signal</keyword>
<comment type="caution">
    <text evidence="2">The sequence shown here is derived from an EMBL/GenBank/DDBJ whole genome shotgun (WGS) entry which is preliminary data.</text>
</comment>
<keyword evidence="3" id="KW-1185">Reference proteome</keyword>
<sequence length="225" mass="25383">MVRIFITCILIFASSIVFAQNKNLTDVSLEAFMSETQYSSDSDNQIQMIWWLPQIFWEISFSQDPNSSEEEMSAIREMFEGYELFAIIDANIGYFGGLTYNSLEDILPTFSISLNGEPFKIVPNSSISADLSNFLTIMKPMMGNMLGPMGENIHFVFMEAPSSAKMKSIDPYKNLLLTLEMGSFKQDVELPLSSLLIEKKCSVDGKLFSGKWNFCPIHGKALLEQ</sequence>
<gene>
    <name evidence="2" type="ORF">KXJ69_02610</name>
</gene>
<proteinExistence type="predicted"/>
<dbReference type="EMBL" id="JAHWDP010000001">
    <property type="protein sequence ID" value="MBW2936978.1"/>
    <property type="molecule type" value="Genomic_DNA"/>
</dbReference>
<organism evidence="2 3">
    <name type="scientific">Halomarinibacterium sedimenti</name>
    <dbReference type="NCBI Taxonomy" id="2857106"/>
    <lineage>
        <taxon>Bacteria</taxon>
        <taxon>Pseudomonadati</taxon>
        <taxon>Bacteroidota</taxon>
        <taxon>Flavobacteriia</taxon>
        <taxon>Flavobacteriales</taxon>
        <taxon>Flavobacteriaceae</taxon>
        <taxon>Halomarinibacterium</taxon>
    </lineage>
</organism>
<feature type="signal peptide" evidence="1">
    <location>
        <begin position="1"/>
        <end position="19"/>
    </location>
</feature>
<protein>
    <submittedName>
        <fullName evidence="2">Uncharacterized protein</fullName>
    </submittedName>
</protein>
<evidence type="ECO:0000313" key="3">
    <source>
        <dbReference type="Proteomes" id="UP001138686"/>
    </source>
</evidence>
<evidence type="ECO:0000313" key="2">
    <source>
        <dbReference type="EMBL" id="MBW2936978.1"/>
    </source>
</evidence>
<accession>A0A9X1JWF7</accession>
<dbReference type="Proteomes" id="UP001138686">
    <property type="component" value="Unassembled WGS sequence"/>
</dbReference>